<accession>A0AAE5BWF9</accession>
<evidence type="ECO:0000256" key="1">
    <source>
        <dbReference type="SAM" id="MobiDB-lite"/>
    </source>
</evidence>
<feature type="region of interest" description="Disordered" evidence="1">
    <location>
        <begin position="42"/>
        <end position="69"/>
    </location>
</feature>
<comment type="caution">
    <text evidence="2">The sequence shown here is derived from an EMBL/GenBank/DDBJ whole genome shotgun (WGS) entry which is preliminary data.</text>
</comment>
<dbReference type="RefSeq" id="WP_168775532.1">
    <property type="nucleotide sequence ID" value="NZ_JAABNR010000013.1"/>
</dbReference>
<name>A0AAE5BWF9_9RHOB</name>
<protein>
    <submittedName>
        <fullName evidence="2">Uncharacterized protein</fullName>
    </submittedName>
</protein>
<organism evidence="2 3">
    <name type="scientific">Stagnihabitans tardus</name>
    <dbReference type="NCBI Taxonomy" id="2699202"/>
    <lineage>
        <taxon>Bacteria</taxon>
        <taxon>Pseudomonadati</taxon>
        <taxon>Pseudomonadota</taxon>
        <taxon>Alphaproteobacteria</taxon>
        <taxon>Rhodobacterales</taxon>
        <taxon>Paracoccaceae</taxon>
        <taxon>Stagnihabitans</taxon>
    </lineage>
</organism>
<dbReference type="EMBL" id="JAABNR010000013">
    <property type="protein sequence ID" value="NBZ88714.1"/>
    <property type="molecule type" value="Genomic_DNA"/>
</dbReference>
<keyword evidence="3" id="KW-1185">Reference proteome</keyword>
<sequence length="102" mass="11762">MSANRTDFRTLLADLRRPQLLIRAARLGLAEYRRDRDLKRLIDGQPAPDRSIPKLLSEEERMEETRQRGDAGYSVARHIEVMIALMAEVSLLPRNPPDLRLV</sequence>
<dbReference type="Proteomes" id="UP001193501">
    <property type="component" value="Unassembled WGS sequence"/>
</dbReference>
<gene>
    <name evidence="2" type="ORF">GV832_14070</name>
</gene>
<dbReference type="AlphaFoldDB" id="A0AAE5BWF9"/>
<feature type="compositionally biased region" description="Basic and acidic residues" evidence="1">
    <location>
        <begin position="56"/>
        <end position="69"/>
    </location>
</feature>
<dbReference type="InterPro" id="IPR045516">
    <property type="entry name" value="DUF6477"/>
</dbReference>
<proteinExistence type="predicted"/>
<reference evidence="2" key="1">
    <citation type="submission" date="2020-01" db="EMBL/GenBank/DDBJ databases">
        <authorList>
            <person name="Chen W.-M."/>
        </authorList>
    </citation>
    <scope>NUCLEOTIDE SEQUENCE</scope>
    <source>
        <strain evidence="2">CYK-10</strain>
    </source>
</reference>
<evidence type="ECO:0000313" key="3">
    <source>
        <dbReference type="Proteomes" id="UP001193501"/>
    </source>
</evidence>
<dbReference type="Pfam" id="PF20083">
    <property type="entry name" value="DUF6477"/>
    <property type="match status" value="1"/>
</dbReference>
<evidence type="ECO:0000313" key="2">
    <source>
        <dbReference type="EMBL" id="NBZ88714.1"/>
    </source>
</evidence>